<proteinExistence type="predicted"/>
<reference evidence="1" key="3">
    <citation type="submission" date="2025-08" db="UniProtKB">
        <authorList>
            <consortium name="Ensembl"/>
        </authorList>
    </citation>
    <scope>IDENTIFICATION</scope>
</reference>
<organism evidence="1 2">
    <name type="scientific">Ciona intestinalis</name>
    <name type="common">Transparent sea squirt</name>
    <name type="synonym">Ascidia intestinalis</name>
    <dbReference type="NCBI Taxonomy" id="7719"/>
    <lineage>
        <taxon>Eukaryota</taxon>
        <taxon>Metazoa</taxon>
        <taxon>Chordata</taxon>
        <taxon>Tunicata</taxon>
        <taxon>Ascidiacea</taxon>
        <taxon>Phlebobranchia</taxon>
        <taxon>Cionidae</taxon>
        <taxon>Ciona</taxon>
    </lineage>
</organism>
<evidence type="ECO:0000313" key="2">
    <source>
        <dbReference type="Proteomes" id="UP000008144"/>
    </source>
</evidence>
<dbReference type="Ensembl" id="ENSCINT00000034276.1">
    <property type="protein sequence ID" value="ENSCINP00000031556.1"/>
    <property type="gene ID" value="ENSCING00000018075.1"/>
</dbReference>
<dbReference type="InParanoid" id="H2XPH3"/>
<evidence type="ECO:0000313" key="1">
    <source>
        <dbReference type="Ensembl" id="ENSCINP00000031556.1"/>
    </source>
</evidence>
<dbReference type="Proteomes" id="UP000008144">
    <property type="component" value="Chromosome 2"/>
</dbReference>
<accession>H2XPH3</accession>
<reference evidence="2" key="1">
    <citation type="journal article" date="2002" name="Science">
        <title>The draft genome of Ciona intestinalis: insights into chordate and vertebrate origins.</title>
        <authorList>
            <person name="Dehal P."/>
            <person name="Satou Y."/>
            <person name="Campbell R.K."/>
            <person name="Chapman J."/>
            <person name="Degnan B."/>
            <person name="De Tomaso A."/>
            <person name="Davidson B."/>
            <person name="Di Gregorio A."/>
            <person name="Gelpke M."/>
            <person name="Goodstein D.M."/>
            <person name="Harafuji N."/>
            <person name="Hastings K.E."/>
            <person name="Ho I."/>
            <person name="Hotta K."/>
            <person name="Huang W."/>
            <person name="Kawashima T."/>
            <person name="Lemaire P."/>
            <person name="Martinez D."/>
            <person name="Meinertzhagen I.A."/>
            <person name="Necula S."/>
            <person name="Nonaka M."/>
            <person name="Putnam N."/>
            <person name="Rash S."/>
            <person name="Saiga H."/>
            <person name="Satake M."/>
            <person name="Terry A."/>
            <person name="Yamada L."/>
            <person name="Wang H.G."/>
            <person name="Awazu S."/>
            <person name="Azumi K."/>
            <person name="Boore J."/>
            <person name="Branno M."/>
            <person name="Chin-Bow S."/>
            <person name="DeSantis R."/>
            <person name="Doyle S."/>
            <person name="Francino P."/>
            <person name="Keys D.N."/>
            <person name="Haga S."/>
            <person name="Hayashi H."/>
            <person name="Hino K."/>
            <person name="Imai K.S."/>
            <person name="Inaba K."/>
            <person name="Kano S."/>
            <person name="Kobayashi K."/>
            <person name="Kobayashi M."/>
            <person name="Lee B.I."/>
            <person name="Makabe K.W."/>
            <person name="Manohar C."/>
            <person name="Matassi G."/>
            <person name="Medina M."/>
            <person name="Mochizuki Y."/>
            <person name="Mount S."/>
            <person name="Morishita T."/>
            <person name="Miura S."/>
            <person name="Nakayama A."/>
            <person name="Nishizaka S."/>
            <person name="Nomoto H."/>
            <person name="Ohta F."/>
            <person name="Oishi K."/>
            <person name="Rigoutsos I."/>
            <person name="Sano M."/>
            <person name="Sasaki A."/>
            <person name="Sasakura Y."/>
            <person name="Shoguchi E."/>
            <person name="Shin-i T."/>
            <person name="Spagnuolo A."/>
            <person name="Stainier D."/>
            <person name="Suzuki M.M."/>
            <person name="Tassy O."/>
            <person name="Takatori N."/>
            <person name="Tokuoka M."/>
            <person name="Yagi K."/>
            <person name="Yoshizaki F."/>
            <person name="Wada S."/>
            <person name="Zhang C."/>
            <person name="Hyatt P.D."/>
            <person name="Larimer F."/>
            <person name="Detter C."/>
            <person name="Doggett N."/>
            <person name="Glavina T."/>
            <person name="Hawkins T."/>
            <person name="Richardson P."/>
            <person name="Lucas S."/>
            <person name="Kohara Y."/>
            <person name="Levine M."/>
            <person name="Satoh N."/>
            <person name="Rokhsar D.S."/>
        </authorList>
    </citation>
    <scope>NUCLEOTIDE SEQUENCE [LARGE SCALE GENOMIC DNA]</scope>
</reference>
<reference evidence="1" key="2">
    <citation type="journal article" date="2008" name="Genome Biol.">
        <title>Improved genome assembly and evidence-based global gene model set for the chordate Ciona intestinalis: new insight into intron and operon populations.</title>
        <authorList>
            <person name="Satou Y."/>
            <person name="Mineta K."/>
            <person name="Ogasawara M."/>
            <person name="Sasakura Y."/>
            <person name="Shoguchi E."/>
            <person name="Ueno K."/>
            <person name="Yamada L."/>
            <person name="Matsumoto J."/>
            <person name="Wasserscheid J."/>
            <person name="Dewar K."/>
            <person name="Wiley G.B."/>
            <person name="Macmil S.L."/>
            <person name="Roe B.A."/>
            <person name="Zeller R.W."/>
            <person name="Hastings K.E."/>
            <person name="Lemaire P."/>
            <person name="Lindquist E."/>
            <person name="Endo T."/>
            <person name="Hotta K."/>
            <person name="Inaba K."/>
        </authorList>
    </citation>
    <scope>NUCLEOTIDE SEQUENCE [LARGE SCALE GENOMIC DNA]</scope>
    <source>
        <strain evidence="1">wild type</strain>
    </source>
</reference>
<dbReference type="EMBL" id="EAAA01001562">
    <property type="status" value="NOT_ANNOTATED_CDS"/>
    <property type="molecule type" value="Genomic_DNA"/>
</dbReference>
<reference evidence="1" key="4">
    <citation type="submission" date="2025-09" db="UniProtKB">
        <authorList>
            <consortium name="Ensembl"/>
        </authorList>
    </citation>
    <scope>IDENTIFICATION</scope>
</reference>
<keyword evidence="2" id="KW-1185">Reference proteome</keyword>
<dbReference type="HOGENOM" id="CLU_3241849_0_0_1"/>
<name>H2XPH3_CIOIN</name>
<protein>
    <submittedName>
        <fullName evidence="1">Uncharacterized protein</fullName>
    </submittedName>
</protein>
<sequence>MATSSIPRKKKGDELYVRHLPMNTTKSTGPKYVPSDILILVCV</sequence>
<dbReference type="AlphaFoldDB" id="H2XPH3"/>